<dbReference type="Proteomes" id="UP000195402">
    <property type="component" value="Unassembled WGS sequence"/>
</dbReference>
<dbReference type="EMBL" id="MVGT01002051">
    <property type="protein sequence ID" value="OVA09641.1"/>
    <property type="molecule type" value="Genomic_DNA"/>
</dbReference>
<dbReference type="AlphaFoldDB" id="A0A200QGU9"/>
<keyword evidence="3" id="KW-1185">Reference proteome</keyword>
<evidence type="ECO:0000313" key="3">
    <source>
        <dbReference type="Proteomes" id="UP000195402"/>
    </source>
</evidence>
<comment type="caution">
    <text evidence="2">The sequence shown here is derived from an EMBL/GenBank/DDBJ whole genome shotgun (WGS) entry which is preliminary data.</text>
</comment>
<evidence type="ECO:0000256" key="1">
    <source>
        <dbReference type="SAM" id="MobiDB-lite"/>
    </source>
</evidence>
<proteinExistence type="predicted"/>
<evidence type="ECO:0000313" key="2">
    <source>
        <dbReference type="EMBL" id="OVA09641.1"/>
    </source>
</evidence>
<gene>
    <name evidence="2" type="ORF">BVC80_9101g174</name>
</gene>
<reference evidence="2 3" key="1">
    <citation type="journal article" date="2017" name="Mol. Plant">
        <title>The Genome of Medicinal Plant Macleaya cordata Provides New Insights into Benzylisoquinoline Alkaloids Metabolism.</title>
        <authorList>
            <person name="Liu X."/>
            <person name="Liu Y."/>
            <person name="Huang P."/>
            <person name="Ma Y."/>
            <person name="Qing Z."/>
            <person name="Tang Q."/>
            <person name="Cao H."/>
            <person name="Cheng P."/>
            <person name="Zheng Y."/>
            <person name="Yuan Z."/>
            <person name="Zhou Y."/>
            <person name="Liu J."/>
            <person name="Tang Z."/>
            <person name="Zhuo Y."/>
            <person name="Zhang Y."/>
            <person name="Yu L."/>
            <person name="Huang J."/>
            <person name="Yang P."/>
            <person name="Peng Q."/>
            <person name="Zhang J."/>
            <person name="Jiang W."/>
            <person name="Zhang Z."/>
            <person name="Lin K."/>
            <person name="Ro D.K."/>
            <person name="Chen X."/>
            <person name="Xiong X."/>
            <person name="Shang Y."/>
            <person name="Huang S."/>
            <person name="Zeng J."/>
        </authorList>
    </citation>
    <scope>NUCLEOTIDE SEQUENCE [LARGE SCALE GENOMIC DNA]</scope>
    <source>
        <strain evidence="3">cv. BLH2017</strain>
        <tissue evidence="2">Root</tissue>
    </source>
</reference>
<sequence length="123" mass="14034">MSYQQVIVESYESYPPPGYATPYSPPPPSYEGYPPPPGYQGYFNDGPPPPPEYQQEQDDSGCCSFLKGWYIDECLCFAYFVYTVWLRFVVAACWRSVAAAFRRARFASISNGACFRRVVCYLL</sequence>
<feature type="compositionally biased region" description="Pro residues" evidence="1">
    <location>
        <begin position="14"/>
        <end position="38"/>
    </location>
</feature>
<feature type="region of interest" description="Disordered" evidence="1">
    <location>
        <begin position="12"/>
        <end position="59"/>
    </location>
</feature>
<accession>A0A200QGU9</accession>
<evidence type="ECO:0008006" key="4">
    <source>
        <dbReference type="Google" id="ProtNLM"/>
    </source>
</evidence>
<dbReference type="InParanoid" id="A0A200QGU9"/>
<name>A0A200QGU9_MACCD</name>
<organism evidence="2 3">
    <name type="scientific">Macleaya cordata</name>
    <name type="common">Five-seeded plume-poppy</name>
    <name type="synonym">Bocconia cordata</name>
    <dbReference type="NCBI Taxonomy" id="56857"/>
    <lineage>
        <taxon>Eukaryota</taxon>
        <taxon>Viridiplantae</taxon>
        <taxon>Streptophyta</taxon>
        <taxon>Embryophyta</taxon>
        <taxon>Tracheophyta</taxon>
        <taxon>Spermatophyta</taxon>
        <taxon>Magnoliopsida</taxon>
        <taxon>Ranunculales</taxon>
        <taxon>Papaveraceae</taxon>
        <taxon>Papaveroideae</taxon>
        <taxon>Macleaya</taxon>
    </lineage>
</organism>
<protein>
    <recommendedName>
        <fullName evidence="4">Cysteine-rich transmembrane CYSTM domain-containing protein</fullName>
    </recommendedName>
</protein>